<name>T1GSV9_MEGSC</name>
<reference evidence="2" key="1">
    <citation type="submission" date="2013-02" db="EMBL/GenBank/DDBJ databases">
        <authorList>
            <person name="Hughes D."/>
        </authorList>
    </citation>
    <scope>NUCLEOTIDE SEQUENCE</scope>
    <source>
        <strain>Durham</strain>
        <strain evidence="2">NC isolate 2 -- Noor lab</strain>
    </source>
</reference>
<dbReference type="HOGENOM" id="CLU_3434229_0_0_1"/>
<dbReference type="EnsemblMetazoa" id="MESCA006771-RA">
    <property type="protein sequence ID" value="MESCA006771-PA"/>
    <property type="gene ID" value="MESCA006771"/>
</dbReference>
<proteinExistence type="predicted"/>
<sequence length="15" mass="1700">MHSCDKILGNHCTKL</sequence>
<evidence type="ECO:0000313" key="1">
    <source>
        <dbReference type="EnsemblMetazoa" id="MESCA006771-PA"/>
    </source>
</evidence>
<dbReference type="EMBL" id="CAQQ02390078">
    <property type="status" value="NOT_ANNOTATED_CDS"/>
    <property type="molecule type" value="Genomic_DNA"/>
</dbReference>
<protein>
    <submittedName>
        <fullName evidence="1">Uncharacterized protein</fullName>
    </submittedName>
</protein>
<evidence type="ECO:0000313" key="2">
    <source>
        <dbReference type="Proteomes" id="UP000015102"/>
    </source>
</evidence>
<keyword evidence="2" id="KW-1185">Reference proteome</keyword>
<accession>T1GSV9</accession>
<dbReference type="Proteomes" id="UP000015102">
    <property type="component" value="Unassembled WGS sequence"/>
</dbReference>
<reference evidence="1" key="2">
    <citation type="submission" date="2015-06" db="UniProtKB">
        <authorList>
            <consortium name="EnsemblMetazoa"/>
        </authorList>
    </citation>
    <scope>IDENTIFICATION</scope>
</reference>
<organism evidence="1 2">
    <name type="scientific">Megaselia scalaris</name>
    <name type="common">Humpbacked fly</name>
    <name type="synonym">Phora scalaris</name>
    <dbReference type="NCBI Taxonomy" id="36166"/>
    <lineage>
        <taxon>Eukaryota</taxon>
        <taxon>Metazoa</taxon>
        <taxon>Ecdysozoa</taxon>
        <taxon>Arthropoda</taxon>
        <taxon>Hexapoda</taxon>
        <taxon>Insecta</taxon>
        <taxon>Pterygota</taxon>
        <taxon>Neoptera</taxon>
        <taxon>Endopterygota</taxon>
        <taxon>Diptera</taxon>
        <taxon>Brachycera</taxon>
        <taxon>Muscomorpha</taxon>
        <taxon>Platypezoidea</taxon>
        <taxon>Phoridae</taxon>
        <taxon>Megaseliini</taxon>
        <taxon>Megaselia</taxon>
    </lineage>
</organism>